<keyword evidence="1" id="KW-1133">Transmembrane helix</keyword>
<dbReference type="Pfam" id="PF07762">
    <property type="entry name" value="DUF1618"/>
    <property type="match status" value="1"/>
</dbReference>
<evidence type="ECO:0000313" key="3">
    <source>
        <dbReference type="EMBL" id="EEE65586.1"/>
    </source>
</evidence>
<protein>
    <recommendedName>
        <fullName evidence="2">DUF1618 domain-containing protein</fullName>
    </recommendedName>
</protein>
<dbReference type="EMBL" id="CM000143">
    <property type="protein sequence ID" value="EEE65586.1"/>
    <property type="molecule type" value="Genomic_DNA"/>
</dbReference>
<sequence length="645" mass="72107">MEEGSSSAAEELARGWVILDRVACVDDEEDPREVALNVAEPPRLSTLTVPAKFHALPSNPDELPYVAAADPFGLLVHTAASPSCGLNLDDDPPGSFAVLREFLPVGASNPHEATGIAERVPERVGGSVPHISNLKNVGFLTSPGTGGKDYAIAELQIEAGAELAKLIVFRSGTPAWAVSRLIRPDMPGRSNLHWGWHNDDVISFDGNLWFVNLWRGLISCNPFSDHPVLQFHQLPEHIPIEDQNKSQRDIEADRCVRVSKERLRYVEITRVHNAPVESTTVVVWVLICGPRSMSYWKTNCMAFLGDIWENETYKATGLPNQVPILAGIHPSNPDLVYFFLEHHLFGVNLYKKMVIHFVDEHYQLLQPIVRSRSLQPLSWHQVQLWKLPPSLHAGSIELSAQHASDLGNLHLKAAQLRRQEHALKRREKMIEMREESVQGLHKSLLAPEEKKDDSRWDKVQIVILAVLISGLSLLFPFLPWLPYEYLSTIVIAFSIVVGCCCIALPCALFGSNKWQTCCGESVARVGFMLFSLFVLYCLYRMALDPTLEMTGHSAPPAPADPGFAWKLMRTYEALAVVVTSGQVISWVLKAILTNSMSWKTELLLWKDIDDQEVFRGTYFGGWFLDHKVSISVVKVASFDTGVEIY</sequence>
<feature type="domain" description="DUF1618" evidence="2">
    <location>
        <begin position="211"/>
        <end position="337"/>
    </location>
</feature>
<accession>B9FSX5</accession>
<reference evidence="3" key="2">
    <citation type="submission" date="2008-12" db="EMBL/GenBank/DDBJ databases">
        <title>Improved gene annotation of the rice (Oryza sativa) genomes.</title>
        <authorList>
            <person name="Wang J."/>
            <person name="Li R."/>
            <person name="Fan W."/>
            <person name="Huang Q."/>
            <person name="Zhang J."/>
            <person name="Zhou Y."/>
            <person name="Hu Y."/>
            <person name="Zi S."/>
            <person name="Li J."/>
            <person name="Ni P."/>
            <person name="Zheng H."/>
            <person name="Zhang Y."/>
            <person name="Zhao M."/>
            <person name="Hao Q."/>
            <person name="McDermott J."/>
            <person name="Samudrala R."/>
            <person name="Kristiansen K."/>
            <person name="Wong G.K.-S."/>
        </authorList>
    </citation>
    <scope>NUCLEOTIDE SEQUENCE</scope>
</reference>
<feature type="transmembrane region" description="Helical" evidence="1">
    <location>
        <begin position="459"/>
        <end position="479"/>
    </location>
</feature>
<dbReference type="Proteomes" id="UP000007752">
    <property type="component" value="Chromosome 6"/>
</dbReference>
<proteinExistence type="predicted"/>
<dbReference type="PANTHER" id="PTHR33086">
    <property type="entry name" value="OS05G0468200 PROTEIN-RELATED"/>
    <property type="match status" value="1"/>
</dbReference>
<feature type="transmembrane region" description="Helical" evidence="1">
    <location>
        <begin position="573"/>
        <end position="592"/>
    </location>
</feature>
<evidence type="ECO:0000256" key="1">
    <source>
        <dbReference type="SAM" id="Phobius"/>
    </source>
</evidence>
<gene>
    <name evidence="3" type="ORF">OsJ_21099</name>
</gene>
<feature type="transmembrane region" description="Helical" evidence="1">
    <location>
        <begin position="522"/>
        <end position="542"/>
    </location>
</feature>
<reference evidence="3" key="1">
    <citation type="journal article" date="2005" name="PLoS Biol.">
        <title>The genomes of Oryza sativa: a history of duplications.</title>
        <authorList>
            <person name="Yu J."/>
            <person name="Wang J."/>
            <person name="Lin W."/>
            <person name="Li S."/>
            <person name="Li H."/>
            <person name="Zhou J."/>
            <person name="Ni P."/>
            <person name="Dong W."/>
            <person name="Hu S."/>
            <person name="Zeng C."/>
            <person name="Zhang J."/>
            <person name="Zhang Y."/>
            <person name="Li R."/>
            <person name="Xu Z."/>
            <person name="Li S."/>
            <person name="Li X."/>
            <person name="Zheng H."/>
            <person name="Cong L."/>
            <person name="Lin L."/>
            <person name="Yin J."/>
            <person name="Geng J."/>
            <person name="Li G."/>
            <person name="Shi J."/>
            <person name="Liu J."/>
            <person name="Lv H."/>
            <person name="Li J."/>
            <person name="Wang J."/>
            <person name="Deng Y."/>
            <person name="Ran L."/>
            <person name="Shi X."/>
            <person name="Wang X."/>
            <person name="Wu Q."/>
            <person name="Li C."/>
            <person name="Ren X."/>
            <person name="Wang J."/>
            <person name="Wang X."/>
            <person name="Li D."/>
            <person name="Liu D."/>
            <person name="Zhang X."/>
            <person name="Ji Z."/>
            <person name="Zhao W."/>
            <person name="Sun Y."/>
            <person name="Zhang Z."/>
            <person name="Bao J."/>
            <person name="Han Y."/>
            <person name="Dong L."/>
            <person name="Ji J."/>
            <person name="Chen P."/>
            <person name="Wu S."/>
            <person name="Liu J."/>
            <person name="Xiao Y."/>
            <person name="Bu D."/>
            <person name="Tan J."/>
            <person name="Yang L."/>
            <person name="Ye C."/>
            <person name="Zhang J."/>
            <person name="Xu J."/>
            <person name="Zhou Y."/>
            <person name="Yu Y."/>
            <person name="Zhang B."/>
            <person name="Zhuang S."/>
            <person name="Wei H."/>
            <person name="Liu B."/>
            <person name="Lei M."/>
            <person name="Yu H."/>
            <person name="Li Y."/>
            <person name="Xu H."/>
            <person name="Wei S."/>
            <person name="He X."/>
            <person name="Fang L."/>
            <person name="Zhang Z."/>
            <person name="Zhang Y."/>
            <person name="Huang X."/>
            <person name="Su Z."/>
            <person name="Tong W."/>
            <person name="Li J."/>
            <person name="Tong Z."/>
            <person name="Li S."/>
            <person name="Ye J."/>
            <person name="Wang L."/>
            <person name="Fang L."/>
            <person name="Lei T."/>
            <person name="Chen C."/>
            <person name="Chen H."/>
            <person name="Xu Z."/>
            <person name="Li H."/>
            <person name="Huang H."/>
            <person name="Zhang F."/>
            <person name="Xu H."/>
            <person name="Li N."/>
            <person name="Zhao C."/>
            <person name="Li S."/>
            <person name="Dong L."/>
            <person name="Huang Y."/>
            <person name="Li L."/>
            <person name="Xi Y."/>
            <person name="Qi Q."/>
            <person name="Li W."/>
            <person name="Zhang B."/>
            <person name="Hu W."/>
            <person name="Zhang Y."/>
            <person name="Tian X."/>
            <person name="Jiao Y."/>
            <person name="Liang X."/>
            <person name="Jin J."/>
            <person name="Gao L."/>
            <person name="Zheng W."/>
            <person name="Hao B."/>
            <person name="Liu S."/>
            <person name="Wang W."/>
            <person name="Yuan L."/>
            <person name="Cao M."/>
            <person name="McDermott J."/>
            <person name="Samudrala R."/>
            <person name="Wang J."/>
            <person name="Wong G.K."/>
            <person name="Yang H."/>
        </authorList>
    </citation>
    <scope>NUCLEOTIDE SEQUENCE [LARGE SCALE GENOMIC DNA]</scope>
</reference>
<keyword evidence="1" id="KW-0472">Membrane</keyword>
<dbReference type="InterPro" id="IPR011676">
    <property type="entry name" value="DUF1618"/>
</dbReference>
<dbReference type="PANTHER" id="PTHR33086:SF51">
    <property type="entry name" value="OS06G0307900 PROTEIN"/>
    <property type="match status" value="1"/>
</dbReference>
<dbReference type="AlphaFoldDB" id="B9FSX5"/>
<organism evidence="3">
    <name type="scientific">Oryza sativa subsp. japonica</name>
    <name type="common">Rice</name>
    <dbReference type="NCBI Taxonomy" id="39947"/>
    <lineage>
        <taxon>Eukaryota</taxon>
        <taxon>Viridiplantae</taxon>
        <taxon>Streptophyta</taxon>
        <taxon>Embryophyta</taxon>
        <taxon>Tracheophyta</taxon>
        <taxon>Spermatophyta</taxon>
        <taxon>Magnoliopsida</taxon>
        <taxon>Liliopsida</taxon>
        <taxon>Poales</taxon>
        <taxon>Poaceae</taxon>
        <taxon>BOP clade</taxon>
        <taxon>Oryzoideae</taxon>
        <taxon>Oryzeae</taxon>
        <taxon>Oryzinae</taxon>
        <taxon>Oryza</taxon>
        <taxon>Oryza sativa</taxon>
    </lineage>
</organism>
<feature type="transmembrane region" description="Helical" evidence="1">
    <location>
        <begin position="485"/>
        <end position="510"/>
    </location>
</feature>
<keyword evidence="1" id="KW-0812">Transmembrane</keyword>
<evidence type="ECO:0000259" key="2">
    <source>
        <dbReference type="Pfam" id="PF07762"/>
    </source>
</evidence>
<name>B9FSX5_ORYSJ</name>